<reference evidence="9 10" key="1">
    <citation type="journal article" date="2015" name="Genome Announc.">
        <title>Complete genome sequence of Martelella endophytica YC6887, which has antifungal activity associated with a halophyte.</title>
        <authorList>
            <person name="Khan A."/>
            <person name="Khan H."/>
            <person name="Chung E.J."/>
            <person name="Hossain M.T."/>
            <person name="Chung Y.R."/>
        </authorList>
    </citation>
    <scope>NUCLEOTIDE SEQUENCE [LARGE SCALE GENOMIC DNA]</scope>
    <source>
        <strain evidence="9">YC6887</strain>
    </source>
</reference>
<evidence type="ECO:0000256" key="5">
    <source>
        <dbReference type="ARBA" id="ARBA00022989"/>
    </source>
</evidence>
<organism evidence="9 10">
    <name type="scientific">Martelella endophytica</name>
    <dbReference type="NCBI Taxonomy" id="1486262"/>
    <lineage>
        <taxon>Bacteria</taxon>
        <taxon>Pseudomonadati</taxon>
        <taxon>Pseudomonadota</taxon>
        <taxon>Alphaproteobacteria</taxon>
        <taxon>Hyphomicrobiales</taxon>
        <taxon>Aurantimonadaceae</taxon>
        <taxon>Martelella</taxon>
    </lineage>
</organism>
<feature type="transmembrane region" description="Helical" evidence="7">
    <location>
        <begin position="138"/>
        <end position="161"/>
    </location>
</feature>
<evidence type="ECO:0000256" key="7">
    <source>
        <dbReference type="RuleBase" id="RU363032"/>
    </source>
</evidence>
<dbReference type="CDD" id="cd06261">
    <property type="entry name" value="TM_PBP2"/>
    <property type="match status" value="1"/>
</dbReference>
<keyword evidence="10" id="KW-1185">Reference proteome</keyword>
<dbReference type="Proteomes" id="UP000032611">
    <property type="component" value="Chromosome"/>
</dbReference>
<comment type="subcellular location">
    <subcellularLocation>
        <location evidence="1 7">Cell membrane</location>
        <topology evidence="1 7">Multi-pass membrane protein</topology>
    </subcellularLocation>
</comment>
<name>A0A0D5LP98_MAREN</name>
<dbReference type="SUPFAM" id="SSF161098">
    <property type="entry name" value="MetI-like"/>
    <property type="match status" value="1"/>
</dbReference>
<evidence type="ECO:0000256" key="1">
    <source>
        <dbReference type="ARBA" id="ARBA00004651"/>
    </source>
</evidence>
<dbReference type="InterPro" id="IPR050901">
    <property type="entry name" value="BP-dep_ABC_trans_perm"/>
</dbReference>
<dbReference type="GO" id="GO:0005886">
    <property type="term" value="C:plasma membrane"/>
    <property type="evidence" value="ECO:0007669"/>
    <property type="project" value="UniProtKB-SubCell"/>
</dbReference>
<proteinExistence type="inferred from homology"/>
<dbReference type="OrthoDB" id="8444880at2"/>
<sequence>MANLAKAKTRDRLAADIALTFVAIAFVVPMVWMVLAAFDAKATLAIQLPARWSLTNFGAILTEDVAIRPFMNSVIISAGTSCLVVILALFAGYPLSRYRLRYGKQYIYTIVFASALPITAIMVPIYVMFVHIGLVDTLAGVIVFRTAAELPFAVWLMKGFMDAIPTDLEEAAWTEGASRMEGVAYIVVPLLAPGIATIFILSFIENWGNFFVPFILLQSRDNYPMAVSLYSFFGEYGEAMYGQLAAFALLYTAPTLLVYFLIQKPLQKGGLRLGGAVKA</sequence>
<dbReference type="EMBL" id="CP010803">
    <property type="protein sequence ID" value="AJY45592.1"/>
    <property type="molecule type" value="Genomic_DNA"/>
</dbReference>
<evidence type="ECO:0000259" key="8">
    <source>
        <dbReference type="PROSITE" id="PS50928"/>
    </source>
</evidence>
<dbReference type="HOGENOM" id="CLU_016047_1_2_5"/>
<dbReference type="PANTHER" id="PTHR32243">
    <property type="entry name" value="MALTOSE TRANSPORT SYSTEM PERMEASE-RELATED"/>
    <property type="match status" value="1"/>
</dbReference>
<evidence type="ECO:0000256" key="6">
    <source>
        <dbReference type="ARBA" id="ARBA00023136"/>
    </source>
</evidence>
<feature type="domain" description="ABC transmembrane type-1" evidence="8">
    <location>
        <begin position="70"/>
        <end position="262"/>
    </location>
</feature>
<dbReference type="KEGG" id="mey:TM49_07740"/>
<evidence type="ECO:0000256" key="4">
    <source>
        <dbReference type="ARBA" id="ARBA00022692"/>
    </source>
</evidence>
<keyword evidence="5 7" id="KW-1133">Transmembrane helix</keyword>
<dbReference type="Pfam" id="PF00528">
    <property type="entry name" value="BPD_transp_1"/>
    <property type="match status" value="1"/>
</dbReference>
<comment type="similarity">
    <text evidence="7">Belongs to the binding-protein-dependent transport system permease family.</text>
</comment>
<dbReference type="PANTHER" id="PTHR32243:SF18">
    <property type="entry name" value="INNER MEMBRANE ABC TRANSPORTER PERMEASE PROTEIN YCJP"/>
    <property type="match status" value="1"/>
</dbReference>
<dbReference type="RefSeq" id="WP_045680315.1">
    <property type="nucleotide sequence ID" value="NZ_CP010803.1"/>
</dbReference>
<feature type="transmembrane region" description="Helical" evidence="7">
    <location>
        <begin position="240"/>
        <end position="262"/>
    </location>
</feature>
<keyword evidence="4 7" id="KW-0812">Transmembrane</keyword>
<evidence type="ECO:0000256" key="3">
    <source>
        <dbReference type="ARBA" id="ARBA00022475"/>
    </source>
</evidence>
<accession>A0A0D5LP98</accession>
<gene>
    <name evidence="9" type="ORF">TM49_07740</name>
</gene>
<evidence type="ECO:0000313" key="9">
    <source>
        <dbReference type="EMBL" id="AJY45592.1"/>
    </source>
</evidence>
<protein>
    <submittedName>
        <fullName evidence="9">Sugar ABC transporter permease</fullName>
    </submittedName>
</protein>
<feature type="transmembrane region" description="Helical" evidence="7">
    <location>
        <begin position="182"/>
        <end position="204"/>
    </location>
</feature>
<dbReference type="AlphaFoldDB" id="A0A0D5LP98"/>
<keyword evidence="2 7" id="KW-0813">Transport</keyword>
<evidence type="ECO:0000256" key="2">
    <source>
        <dbReference type="ARBA" id="ARBA00022448"/>
    </source>
</evidence>
<feature type="transmembrane region" description="Helical" evidence="7">
    <location>
        <begin position="74"/>
        <end position="95"/>
    </location>
</feature>
<dbReference type="GO" id="GO:0055085">
    <property type="term" value="P:transmembrane transport"/>
    <property type="evidence" value="ECO:0007669"/>
    <property type="project" value="InterPro"/>
</dbReference>
<dbReference type="PATRIC" id="fig|1486262.3.peg.1596"/>
<keyword evidence="3" id="KW-1003">Cell membrane</keyword>
<feature type="transmembrane region" description="Helical" evidence="7">
    <location>
        <begin position="107"/>
        <end position="132"/>
    </location>
</feature>
<dbReference type="Gene3D" id="1.10.3720.10">
    <property type="entry name" value="MetI-like"/>
    <property type="match status" value="1"/>
</dbReference>
<keyword evidence="6 7" id="KW-0472">Membrane</keyword>
<dbReference type="InterPro" id="IPR035906">
    <property type="entry name" value="MetI-like_sf"/>
</dbReference>
<dbReference type="InterPro" id="IPR000515">
    <property type="entry name" value="MetI-like"/>
</dbReference>
<feature type="transmembrane region" description="Helical" evidence="7">
    <location>
        <begin position="12"/>
        <end position="35"/>
    </location>
</feature>
<dbReference type="STRING" id="1486262.TM49_07740"/>
<dbReference type="PROSITE" id="PS50928">
    <property type="entry name" value="ABC_TM1"/>
    <property type="match status" value="1"/>
</dbReference>
<evidence type="ECO:0000313" key="10">
    <source>
        <dbReference type="Proteomes" id="UP000032611"/>
    </source>
</evidence>